<reference evidence="3 4" key="1">
    <citation type="submission" date="2018-09" db="EMBL/GenBank/DDBJ databases">
        <title>Genome sequencing of Nocardioides immobilis CCTCC AB 2017083 for comparison to Nocardioides silvaticus.</title>
        <authorList>
            <person name="Li C."/>
            <person name="Wang G."/>
        </authorList>
    </citation>
    <scope>NUCLEOTIDE SEQUENCE [LARGE SCALE GENOMIC DNA]</scope>
    <source>
        <strain evidence="3 4">CCTCC AB 2017083</strain>
    </source>
</reference>
<dbReference type="Gene3D" id="3.30.870.10">
    <property type="entry name" value="Endonuclease Chain A"/>
    <property type="match status" value="1"/>
</dbReference>
<gene>
    <name evidence="3" type="ORF">D0Z08_04745</name>
</gene>
<dbReference type="GO" id="GO:0003824">
    <property type="term" value="F:catalytic activity"/>
    <property type="evidence" value="ECO:0007669"/>
    <property type="project" value="InterPro"/>
</dbReference>
<dbReference type="SUPFAM" id="SSF56024">
    <property type="entry name" value="Phospholipase D/nuclease"/>
    <property type="match status" value="1"/>
</dbReference>
<dbReference type="InterPro" id="IPR025202">
    <property type="entry name" value="PLD-like_dom"/>
</dbReference>
<dbReference type="Proteomes" id="UP000283644">
    <property type="component" value="Unassembled WGS sequence"/>
</dbReference>
<feature type="domain" description="PLD phosphodiesterase" evidence="2">
    <location>
        <begin position="45"/>
        <end position="72"/>
    </location>
</feature>
<dbReference type="PROSITE" id="PS50035">
    <property type="entry name" value="PLD"/>
    <property type="match status" value="1"/>
</dbReference>
<dbReference type="InterPro" id="IPR001736">
    <property type="entry name" value="PLipase_D/transphosphatidylase"/>
</dbReference>
<dbReference type="Pfam" id="PF13091">
    <property type="entry name" value="PLDc_2"/>
    <property type="match status" value="1"/>
</dbReference>
<protein>
    <recommendedName>
        <fullName evidence="2">PLD phosphodiesterase domain-containing protein</fullName>
    </recommendedName>
</protein>
<accession>A0A417Y6G0</accession>
<proteinExistence type="predicted"/>
<dbReference type="OrthoDB" id="3378609at2"/>
<feature type="region of interest" description="Disordered" evidence="1">
    <location>
        <begin position="89"/>
        <end position="129"/>
    </location>
</feature>
<comment type="caution">
    <text evidence="3">The sequence shown here is derived from an EMBL/GenBank/DDBJ whole genome shotgun (WGS) entry which is preliminary data.</text>
</comment>
<dbReference type="GO" id="GO:0006793">
    <property type="term" value="P:phosphorus metabolic process"/>
    <property type="evidence" value="ECO:0007669"/>
    <property type="project" value="UniProtKB-ARBA"/>
</dbReference>
<sequence length="129" mass="13785">MPRSASEAMPLLERNADNPNFNGHGDSFPGLAARRLAWPADARPADASMHAKVLVVDRRTALVGSANLTGHALERNLECGLLVRGGRSKVHHHQVEGGVSTRRNGGVKQHARDDQPALEPTGAGGRCWT</sequence>
<dbReference type="EMBL" id="QXGH01000010">
    <property type="protein sequence ID" value="RHW28288.1"/>
    <property type="molecule type" value="Genomic_DNA"/>
</dbReference>
<keyword evidence="4" id="KW-1185">Reference proteome</keyword>
<name>A0A417Y6G0_9ACTN</name>
<evidence type="ECO:0000313" key="4">
    <source>
        <dbReference type="Proteomes" id="UP000283644"/>
    </source>
</evidence>
<evidence type="ECO:0000313" key="3">
    <source>
        <dbReference type="EMBL" id="RHW28288.1"/>
    </source>
</evidence>
<organism evidence="3 4">
    <name type="scientific">Nocardioides immobilis</name>
    <dbReference type="NCBI Taxonomy" id="2049295"/>
    <lineage>
        <taxon>Bacteria</taxon>
        <taxon>Bacillati</taxon>
        <taxon>Actinomycetota</taxon>
        <taxon>Actinomycetes</taxon>
        <taxon>Propionibacteriales</taxon>
        <taxon>Nocardioidaceae</taxon>
        <taxon>Nocardioides</taxon>
    </lineage>
</organism>
<evidence type="ECO:0000256" key="1">
    <source>
        <dbReference type="SAM" id="MobiDB-lite"/>
    </source>
</evidence>
<dbReference type="SMART" id="SM00155">
    <property type="entry name" value="PLDc"/>
    <property type="match status" value="1"/>
</dbReference>
<dbReference type="AlphaFoldDB" id="A0A417Y6G0"/>
<feature type="region of interest" description="Disordered" evidence="1">
    <location>
        <begin position="1"/>
        <end position="29"/>
    </location>
</feature>
<evidence type="ECO:0000259" key="2">
    <source>
        <dbReference type="PROSITE" id="PS50035"/>
    </source>
</evidence>